<dbReference type="AlphaFoldDB" id="A0A1F6Y5G4"/>
<accession>A0A1F6Y5G4</accession>
<gene>
    <name evidence="2" type="ORF">A3G53_00530</name>
</gene>
<evidence type="ECO:0000313" key="3">
    <source>
        <dbReference type="Proteomes" id="UP000178645"/>
    </source>
</evidence>
<evidence type="ECO:0000313" key="2">
    <source>
        <dbReference type="EMBL" id="OGJ01579.1"/>
    </source>
</evidence>
<keyword evidence="1" id="KW-1133">Transmembrane helix</keyword>
<proteinExistence type="predicted"/>
<name>A0A1F6Y5G4_9BACT</name>
<evidence type="ECO:0000256" key="1">
    <source>
        <dbReference type="SAM" id="Phobius"/>
    </source>
</evidence>
<organism evidence="2 3">
    <name type="scientific">Candidatus Nomurabacteria bacterium RIFCSPLOWO2_12_FULL_44_11</name>
    <dbReference type="NCBI Taxonomy" id="1801796"/>
    <lineage>
        <taxon>Bacteria</taxon>
        <taxon>Candidatus Nomuraibacteriota</taxon>
    </lineage>
</organism>
<comment type="caution">
    <text evidence="2">The sequence shown here is derived from an EMBL/GenBank/DDBJ whole genome shotgun (WGS) entry which is preliminary data.</text>
</comment>
<sequence length="114" mass="12949">MTQNFKKILKISAVLFFFIFIFGYSFFRSYDLIFGVKIKNVNLVDDAKTESSVLTISGNAKNATKLVLNGREISIDMAGDFEETVALLLGHNVINIRAEDKFGHTDEKNYQLIY</sequence>
<dbReference type="InterPro" id="IPR013783">
    <property type="entry name" value="Ig-like_fold"/>
</dbReference>
<dbReference type="Gene3D" id="2.60.40.10">
    <property type="entry name" value="Immunoglobulins"/>
    <property type="match status" value="1"/>
</dbReference>
<dbReference type="EMBL" id="MFVU01000022">
    <property type="protein sequence ID" value="OGJ01579.1"/>
    <property type="molecule type" value="Genomic_DNA"/>
</dbReference>
<keyword evidence="1" id="KW-0812">Transmembrane</keyword>
<keyword evidence="1" id="KW-0472">Membrane</keyword>
<protein>
    <submittedName>
        <fullName evidence="2">Uncharacterized protein</fullName>
    </submittedName>
</protein>
<reference evidence="2 3" key="1">
    <citation type="journal article" date="2016" name="Nat. Commun.">
        <title>Thousands of microbial genomes shed light on interconnected biogeochemical processes in an aquifer system.</title>
        <authorList>
            <person name="Anantharaman K."/>
            <person name="Brown C.T."/>
            <person name="Hug L.A."/>
            <person name="Sharon I."/>
            <person name="Castelle C.J."/>
            <person name="Probst A.J."/>
            <person name="Thomas B.C."/>
            <person name="Singh A."/>
            <person name="Wilkins M.J."/>
            <person name="Karaoz U."/>
            <person name="Brodie E.L."/>
            <person name="Williams K.H."/>
            <person name="Hubbard S.S."/>
            <person name="Banfield J.F."/>
        </authorList>
    </citation>
    <scope>NUCLEOTIDE SEQUENCE [LARGE SCALE GENOMIC DNA]</scope>
</reference>
<feature type="transmembrane region" description="Helical" evidence="1">
    <location>
        <begin position="7"/>
        <end position="27"/>
    </location>
</feature>
<dbReference type="Proteomes" id="UP000178645">
    <property type="component" value="Unassembled WGS sequence"/>
</dbReference>